<dbReference type="OrthoDB" id="3196789at2"/>
<name>A0A286D4Q0_9GAMM</name>
<dbReference type="SMART" id="SM00530">
    <property type="entry name" value="HTH_XRE"/>
    <property type="match status" value="1"/>
</dbReference>
<accession>A0A286D4Q0</accession>
<proteinExistence type="predicted"/>
<dbReference type="Proteomes" id="UP000219374">
    <property type="component" value="Unassembled WGS sequence"/>
</dbReference>
<dbReference type="RefSeq" id="WP_097121249.1">
    <property type="nucleotide sequence ID" value="NZ_OCND01000002.1"/>
</dbReference>
<evidence type="ECO:0000259" key="1">
    <source>
        <dbReference type="PROSITE" id="PS50943"/>
    </source>
</evidence>
<dbReference type="AlphaFoldDB" id="A0A286D4Q0"/>
<dbReference type="InterPro" id="IPR010982">
    <property type="entry name" value="Lambda_DNA-bd_dom_sf"/>
</dbReference>
<organism evidence="2 3">
    <name type="scientific">Pseudoxanthomonas wuyuanensis</name>
    <dbReference type="NCBI Taxonomy" id="1073196"/>
    <lineage>
        <taxon>Bacteria</taxon>
        <taxon>Pseudomonadati</taxon>
        <taxon>Pseudomonadota</taxon>
        <taxon>Gammaproteobacteria</taxon>
        <taxon>Lysobacterales</taxon>
        <taxon>Lysobacteraceae</taxon>
        <taxon>Pseudoxanthomonas</taxon>
    </lineage>
</organism>
<dbReference type="SUPFAM" id="SSF47413">
    <property type="entry name" value="lambda repressor-like DNA-binding domains"/>
    <property type="match status" value="1"/>
</dbReference>
<keyword evidence="3" id="KW-1185">Reference proteome</keyword>
<evidence type="ECO:0000313" key="3">
    <source>
        <dbReference type="Proteomes" id="UP000219374"/>
    </source>
</evidence>
<dbReference type="Gene3D" id="1.10.260.40">
    <property type="entry name" value="lambda repressor-like DNA-binding domains"/>
    <property type="match status" value="1"/>
</dbReference>
<sequence>MDFGRRLKEERERLGYTQEALATVCNVSKRAQLKYESGEQCPGGGYLAGASLAGIDIVYVLTGRRTGQHDPDETRLLAKYRSASSEVKKVVMAALAAAPATPQAAYTITASDIAQVVQGNVDQSGATIQVGRKRKR</sequence>
<evidence type="ECO:0000313" key="2">
    <source>
        <dbReference type="EMBL" id="SOD53637.1"/>
    </source>
</evidence>
<dbReference type="Pfam" id="PF13560">
    <property type="entry name" value="HTH_31"/>
    <property type="match status" value="1"/>
</dbReference>
<reference evidence="2 3" key="1">
    <citation type="submission" date="2017-09" db="EMBL/GenBank/DDBJ databases">
        <authorList>
            <person name="Ehlers B."/>
            <person name="Leendertz F.H."/>
        </authorList>
    </citation>
    <scope>NUCLEOTIDE SEQUENCE [LARGE SCALE GENOMIC DNA]</scope>
    <source>
        <strain evidence="2 3">CGMCC 1.10978</strain>
    </source>
</reference>
<dbReference type="InterPro" id="IPR001387">
    <property type="entry name" value="Cro/C1-type_HTH"/>
</dbReference>
<dbReference type="GO" id="GO:0003677">
    <property type="term" value="F:DNA binding"/>
    <property type="evidence" value="ECO:0007669"/>
    <property type="project" value="InterPro"/>
</dbReference>
<dbReference type="PROSITE" id="PS50943">
    <property type="entry name" value="HTH_CROC1"/>
    <property type="match status" value="1"/>
</dbReference>
<feature type="domain" description="HTH cro/C1-type" evidence="1">
    <location>
        <begin position="7"/>
        <end position="42"/>
    </location>
</feature>
<gene>
    <name evidence="2" type="ORF">SAMN06296416_102512</name>
</gene>
<dbReference type="CDD" id="cd00093">
    <property type="entry name" value="HTH_XRE"/>
    <property type="match status" value="1"/>
</dbReference>
<dbReference type="EMBL" id="OCND01000002">
    <property type="protein sequence ID" value="SOD53637.1"/>
    <property type="molecule type" value="Genomic_DNA"/>
</dbReference>
<protein>
    <submittedName>
        <fullName evidence="2">Helix-turn-helix domain-containing protein</fullName>
    </submittedName>
</protein>